<dbReference type="AlphaFoldDB" id="A0A2A9DNM2"/>
<evidence type="ECO:0000256" key="2">
    <source>
        <dbReference type="SAM" id="MobiDB-lite"/>
    </source>
</evidence>
<feature type="domain" description="CT398-like coiled coil hairpin" evidence="4">
    <location>
        <begin position="15"/>
        <end position="188"/>
    </location>
</feature>
<evidence type="ECO:0000313" key="6">
    <source>
        <dbReference type="Proteomes" id="UP000221653"/>
    </source>
</evidence>
<feature type="domain" description="C4-type zinc ribbon" evidence="3">
    <location>
        <begin position="199"/>
        <end position="233"/>
    </location>
</feature>
<dbReference type="Pfam" id="PF02591">
    <property type="entry name" value="Zn_ribbon_9"/>
    <property type="match status" value="1"/>
</dbReference>
<dbReference type="Proteomes" id="UP000221653">
    <property type="component" value="Unassembled WGS sequence"/>
</dbReference>
<keyword evidence="6" id="KW-1185">Reference proteome</keyword>
<dbReference type="Pfam" id="PF24481">
    <property type="entry name" value="CT398_CC"/>
    <property type="match status" value="1"/>
</dbReference>
<dbReference type="InterPro" id="IPR056003">
    <property type="entry name" value="CT398_CC_hairpin"/>
</dbReference>
<dbReference type="EMBL" id="PDJF01000001">
    <property type="protein sequence ID" value="PFG28337.1"/>
    <property type="molecule type" value="Genomic_DNA"/>
</dbReference>
<accession>A0A2A9DNM2</accession>
<dbReference type="Gene3D" id="1.10.287.1490">
    <property type="match status" value="1"/>
</dbReference>
<feature type="region of interest" description="Disordered" evidence="2">
    <location>
        <begin position="76"/>
        <end position="102"/>
    </location>
</feature>
<name>A0A2A9DNM2_9CORY</name>
<evidence type="ECO:0000259" key="3">
    <source>
        <dbReference type="Pfam" id="PF02591"/>
    </source>
</evidence>
<organism evidence="5 6">
    <name type="scientific">Corynebacterium renale</name>
    <dbReference type="NCBI Taxonomy" id="1724"/>
    <lineage>
        <taxon>Bacteria</taxon>
        <taxon>Bacillati</taxon>
        <taxon>Actinomycetota</taxon>
        <taxon>Actinomycetes</taxon>
        <taxon>Mycobacteriales</taxon>
        <taxon>Corynebacteriaceae</taxon>
        <taxon>Corynebacterium</taxon>
    </lineage>
</organism>
<dbReference type="InterPro" id="IPR003743">
    <property type="entry name" value="Zf-RING_7"/>
</dbReference>
<keyword evidence="1" id="KW-0175">Coiled coil</keyword>
<feature type="compositionally biased region" description="Basic and acidic residues" evidence="2">
    <location>
        <begin position="92"/>
        <end position="102"/>
    </location>
</feature>
<evidence type="ECO:0000256" key="1">
    <source>
        <dbReference type="SAM" id="Coils"/>
    </source>
</evidence>
<dbReference type="OrthoDB" id="9784388at2"/>
<comment type="caution">
    <text evidence="5">The sequence shown here is derived from an EMBL/GenBank/DDBJ whole genome shotgun (WGS) entry which is preliminary data.</text>
</comment>
<gene>
    <name evidence="5" type="ORF">ATK06_1445</name>
</gene>
<proteinExistence type="predicted"/>
<feature type="coiled-coil region" evidence="1">
    <location>
        <begin position="109"/>
        <end position="157"/>
    </location>
</feature>
<evidence type="ECO:0000259" key="4">
    <source>
        <dbReference type="Pfam" id="PF24481"/>
    </source>
</evidence>
<dbReference type="RefSeq" id="WP_048379453.1">
    <property type="nucleotide sequence ID" value="NZ_LDYE01000003.1"/>
</dbReference>
<protein>
    <submittedName>
        <fullName evidence="5">Uncharacterized protein</fullName>
    </submittedName>
</protein>
<evidence type="ECO:0000313" key="5">
    <source>
        <dbReference type="EMBL" id="PFG28337.1"/>
    </source>
</evidence>
<dbReference type="STRING" id="1724.GCA_001044175_01272"/>
<reference evidence="5 6" key="1">
    <citation type="submission" date="2017-10" db="EMBL/GenBank/DDBJ databases">
        <title>Sequencing the genomes of 1000 actinobacteria strains.</title>
        <authorList>
            <person name="Klenk H.-P."/>
        </authorList>
    </citation>
    <scope>NUCLEOTIDE SEQUENCE [LARGE SCALE GENOMIC DNA]</scope>
    <source>
        <strain evidence="5 6">DSM 20688</strain>
    </source>
</reference>
<sequence>MKLAENLQPILLELSTLERRLATAGAKTTETPEQAELNTLRTELDQMRSAASAAQMAVDDMENEILRIQDDERKLRARDRDNKAQLATETDEEKRKDLQHDRYATKSRIADLMAELMEAHNEVHALRQNRDIHGAKISDLERKVEVAQRAAEAASTQESEDPRAHVAELEAQLPDDVVEAYHEQRAVNGVGVGLFNGRTCGSCHIVLPAADRSAINLAPADELPECPDCGSYLVRKAV</sequence>